<sequence length="102" mass="11001">MNSELIKIECGKRFKIQLLDSKALNDGDGGVDGGDGMLISAHDGSTKMIHSMKALMKLFVTCTILYSAPQKDDANDVDGSSDDGDDASVAYEDEDCDLTRCY</sequence>
<dbReference type="VEuPathDB" id="VectorBase:SSCA006986"/>
<evidence type="ECO:0000256" key="1">
    <source>
        <dbReference type="SAM" id="MobiDB-lite"/>
    </source>
</evidence>
<feature type="region of interest" description="Disordered" evidence="1">
    <location>
        <begin position="70"/>
        <end position="102"/>
    </location>
</feature>
<dbReference type="AlphaFoldDB" id="A0A132A819"/>
<organism evidence="2 3">
    <name type="scientific">Sarcoptes scabiei</name>
    <name type="common">Itch mite</name>
    <name type="synonym">Acarus scabiei</name>
    <dbReference type="NCBI Taxonomy" id="52283"/>
    <lineage>
        <taxon>Eukaryota</taxon>
        <taxon>Metazoa</taxon>
        <taxon>Ecdysozoa</taxon>
        <taxon>Arthropoda</taxon>
        <taxon>Chelicerata</taxon>
        <taxon>Arachnida</taxon>
        <taxon>Acari</taxon>
        <taxon>Acariformes</taxon>
        <taxon>Sarcoptiformes</taxon>
        <taxon>Astigmata</taxon>
        <taxon>Psoroptidia</taxon>
        <taxon>Sarcoptoidea</taxon>
        <taxon>Sarcoptidae</taxon>
        <taxon>Sarcoptinae</taxon>
        <taxon>Sarcoptes</taxon>
    </lineage>
</organism>
<evidence type="ECO:0000313" key="3">
    <source>
        <dbReference type="Proteomes" id="UP000616769"/>
    </source>
</evidence>
<feature type="compositionally biased region" description="Acidic residues" evidence="1">
    <location>
        <begin position="75"/>
        <end position="96"/>
    </location>
</feature>
<proteinExistence type="predicted"/>
<comment type="caution">
    <text evidence="2">The sequence shown here is derived from an EMBL/GenBank/DDBJ whole genome shotgun (WGS) entry which is preliminary data.</text>
</comment>
<dbReference type="Proteomes" id="UP000616769">
    <property type="component" value="Unassembled WGS sequence"/>
</dbReference>
<reference evidence="2 3" key="1">
    <citation type="journal article" date="2015" name="Parasit. Vectors">
        <title>Draft genome of the scabies mite.</title>
        <authorList>
            <person name="Rider S.D.Jr."/>
            <person name="Morgan M.S."/>
            <person name="Arlian L.G."/>
        </authorList>
    </citation>
    <scope>NUCLEOTIDE SEQUENCE [LARGE SCALE GENOMIC DNA]</scope>
    <source>
        <strain evidence="2">Arlian Lab</strain>
    </source>
</reference>
<protein>
    <submittedName>
        <fullName evidence="2">Uncharacterized protein</fullName>
    </submittedName>
</protein>
<evidence type="ECO:0000313" key="2">
    <source>
        <dbReference type="EMBL" id="KPM07113.1"/>
    </source>
</evidence>
<dbReference type="EMBL" id="JXLN01011323">
    <property type="protein sequence ID" value="KPM07113.1"/>
    <property type="molecule type" value="Genomic_DNA"/>
</dbReference>
<name>A0A132A819_SARSC</name>
<accession>A0A132A819</accession>
<gene>
    <name evidence="2" type="ORF">QR98_0055980</name>
</gene>